<evidence type="ECO:0000256" key="11">
    <source>
        <dbReference type="ARBA" id="ARBA00023136"/>
    </source>
</evidence>
<proteinExistence type="inferred from homology"/>
<reference evidence="15" key="1">
    <citation type="journal article" date="2018" name="PLoS ONE">
        <title>Chinook salmon (Oncorhynchus tshawytscha) genome and transcriptome.</title>
        <authorList>
            <person name="Christensen K.A."/>
            <person name="Leong J.S."/>
            <person name="Sakhrani D."/>
            <person name="Biagi C.A."/>
            <person name="Minkley D.R."/>
            <person name="Withler R.E."/>
            <person name="Rondeau E.B."/>
            <person name="Koop B.F."/>
            <person name="Devlin R.H."/>
        </authorList>
    </citation>
    <scope>NUCLEOTIDE SEQUENCE [LARGE SCALE GENOMIC DNA]</scope>
</reference>
<keyword evidence="5" id="KW-1003">Cell membrane</keyword>
<evidence type="ECO:0000313" key="15">
    <source>
        <dbReference type="Proteomes" id="UP000694402"/>
    </source>
</evidence>
<evidence type="ECO:0000256" key="3">
    <source>
        <dbReference type="ARBA" id="ARBA00007809"/>
    </source>
</evidence>
<feature type="transmembrane region" description="Helical" evidence="13">
    <location>
        <begin position="90"/>
        <end position="112"/>
    </location>
</feature>
<keyword evidence="7 13" id="KW-0812">Transmembrane</keyword>
<feature type="transmembrane region" description="Helical" evidence="13">
    <location>
        <begin position="64"/>
        <end position="84"/>
    </location>
</feature>
<keyword evidence="11 13" id="KW-0472">Membrane</keyword>
<keyword evidence="4 13" id="KW-0813">Transport</keyword>
<evidence type="ECO:0000256" key="7">
    <source>
        <dbReference type="ARBA" id="ARBA00022692"/>
    </source>
</evidence>
<dbReference type="FunFam" id="1.20.1280.290:FF:000004">
    <property type="entry name" value="Sugar transporter SWEET"/>
    <property type="match status" value="1"/>
</dbReference>
<dbReference type="AlphaFoldDB" id="A0AAZ3NS15"/>
<dbReference type="Gene3D" id="1.20.1280.290">
    <property type="match status" value="2"/>
</dbReference>
<comment type="function">
    <text evidence="12 13">Mediates sugar transport across membranes.</text>
</comment>
<evidence type="ECO:0000256" key="9">
    <source>
        <dbReference type="ARBA" id="ARBA00022989"/>
    </source>
</evidence>
<evidence type="ECO:0000256" key="2">
    <source>
        <dbReference type="ARBA" id="ARBA00004653"/>
    </source>
</evidence>
<feature type="transmembrane region" description="Helical" evidence="13">
    <location>
        <begin position="6"/>
        <end position="25"/>
    </location>
</feature>
<reference evidence="14" key="2">
    <citation type="submission" date="2025-08" db="UniProtKB">
        <authorList>
            <consortium name="Ensembl"/>
        </authorList>
    </citation>
    <scope>IDENTIFICATION</scope>
</reference>
<keyword evidence="8" id="KW-0677">Repeat</keyword>
<comment type="similarity">
    <text evidence="3 13">Belongs to the SWEET sugar transporter family.</text>
</comment>
<feature type="transmembrane region" description="Helical" evidence="13">
    <location>
        <begin position="182"/>
        <end position="201"/>
    </location>
</feature>
<dbReference type="GO" id="GO:0005886">
    <property type="term" value="C:plasma membrane"/>
    <property type="evidence" value="ECO:0007669"/>
    <property type="project" value="UniProtKB-SubCell"/>
</dbReference>
<dbReference type="InterPro" id="IPR047664">
    <property type="entry name" value="SWEET"/>
</dbReference>
<protein>
    <recommendedName>
        <fullName evidence="13">Sugar transporter SWEET</fullName>
    </recommendedName>
</protein>
<dbReference type="Proteomes" id="UP000694402">
    <property type="component" value="Unassembled WGS sequence"/>
</dbReference>
<evidence type="ECO:0000256" key="13">
    <source>
        <dbReference type="RuleBase" id="RU910715"/>
    </source>
</evidence>
<keyword evidence="15" id="KW-1185">Reference proteome</keyword>
<evidence type="ECO:0000256" key="6">
    <source>
        <dbReference type="ARBA" id="ARBA00022597"/>
    </source>
</evidence>
<sequence>MEFLQFLSWACIVFTVGMFSTGLFASRSFKSVCVCVCVRVCVRARARVRTDLKKMRASKSADNIQFLPFLTTCLNNMGWLYYGILKTDGTLVLVNTIGACLQSLYILCYCHYTNDKRRVTSQTLLAGGVVCGGWLYFSVVLPQGESQLAQLGLTCSLFTISMYLSPLADLMAIVRTGSVERLSFSLAVATFLTSTSWTLYGLQLQDYYIMVPNTPGIVTSLIRFFLFWRFASVNQGVPSYKLIEI</sequence>
<evidence type="ECO:0000256" key="12">
    <source>
        <dbReference type="ARBA" id="ARBA00054132"/>
    </source>
</evidence>
<evidence type="ECO:0000256" key="8">
    <source>
        <dbReference type="ARBA" id="ARBA00022737"/>
    </source>
</evidence>
<organism evidence="14 15">
    <name type="scientific">Oncorhynchus tshawytscha</name>
    <name type="common">Chinook salmon</name>
    <name type="synonym">Salmo tshawytscha</name>
    <dbReference type="NCBI Taxonomy" id="74940"/>
    <lineage>
        <taxon>Eukaryota</taxon>
        <taxon>Metazoa</taxon>
        <taxon>Chordata</taxon>
        <taxon>Craniata</taxon>
        <taxon>Vertebrata</taxon>
        <taxon>Euteleostomi</taxon>
        <taxon>Actinopterygii</taxon>
        <taxon>Neopterygii</taxon>
        <taxon>Teleostei</taxon>
        <taxon>Protacanthopterygii</taxon>
        <taxon>Salmoniformes</taxon>
        <taxon>Salmonidae</taxon>
        <taxon>Salmoninae</taxon>
        <taxon>Oncorhynchus</taxon>
    </lineage>
</organism>
<evidence type="ECO:0000313" key="14">
    <source>
        <dbReference type="Ensembl" id="ENSOTSP00005106533.1"/>
    </source>
</evidence>
<feature type="transmembrane region" description="Helical" evidence="13">
    <location>
        <begin position="148"/>
        <end position="170"/>
    </location>
</feature>
<dbReference type="Pfam" id="PF03083">
    <property type="entry name" value="MtN3_slv"/>
    <property type="match status" value="2"/>
</dbReference>
<gene>
    <name evidence="14" type="primary">SLC50A1</name>
</gene>
<reference evidence="14" key="3">
    <citation type="submission" date="2025-09" db="UniProtKB">
        <authorList>
            <consortium name="Ensembl"/>
        </authorList>
    </citation>
    <scope>IDENTIFICATION</scope>
</reference>
<dbReference type="GO" id="GO:0051119">
    <property type="term" value="F:sugar transmembrane transporter activity"/>
    <property type="evidence" value="ECO:0007669"/>
    <property type="project" value="InterPro"/>
</dbReference>
<evidence type="ECO:0000256" key="5">
    <source>
        <dbReference type="ARBA" id="ARBA00022475"/>
    </source>
</evidence>
<keyword evidence="6 13" id="KW-0762">Sugar transport</keyword>
<keyword evidence="10" id="KW-0333">Golgi apparatus</keyword>
<evidence type="ECO:0000256" key="10">
    <source>
        <dbReference type="ARBA" id="ARBA00023034"/>
    </source>
</evidence>
<accession>A0AAZ3NS15</accession>
<dbReference type="Ensembl" id="ENSOTST00005160749.1">
    <property type="protein sequence ID" value="ENSOTSP00005106533.1"/>
    <property type="gene ID" value="ENSOTSG00005040030.2"/>
</dbReference>
<comment type="subcellular location">
    <subcellularLocation>
        <location evidence="1 13">Cell membrane</location>
        <topology evidence="1 13">Multi-pass membrane protein</topology>
    </subcellularLocation>
    <subcellularLocation>
        <location evidence="2">Golgi apparatus membrane</location>
        <topology evidence="2">Multi-pass membrane protein</topology>
    </subcellularLocation>
</comment>
<evidence type="ECO:0000256" key="4">
    <source>
        <dbReference type="ARBA" id="ARBA00022448"/>
    </source>
</evidence>
<evidence type="ECO:0000256" key="1">
    <source>
        <dbReference type="ARBA" id="ARBA00004651"/>
    </source>
</evidence>
<name>A0AAZ3NS15_ONCTS</name>
<dbReference type="PANTHER" id="PTHR10791:SF30">
    <property type="entry name" value="SUGAR TRANSPORTER SWEET1"/>
    <property type="match status" value="1"/>
</dbReference>
<dbReference type="GO" id="GO:0000139">
    <property type="term" value="C:Golgi membrane"/>
    <property type="evidence" value="ECO:0007669"/>
    <property type="project" value="UniProtKB-SubCell"/>
</dbReference>
<dbReference type="PANTHER" id="PTHR10791">
    <property type="entry name" value="RAG1-ACTIVATING PROTEIN 1"/>
    <property type="match status" value="1"/>
</dbReference>
<dbReference type="FunFam" id="1.20.1280.290:FF:000010">
    <property type="entry name" value="Sugar transporter SWEET"/>
    <property type="match status" value="1"/>
</dbReference>
<keyword evidence="9 13" id="KW-1133">Transmembrane helix</keyword>
<dbReference type="InterPro" id="IPR004316">
    <property type="entry name" value="SWEET_rpt"/>
</dbReference>
<feature type="transmembrane region" description="Helical" evidence="13">
    <location>
        <begin position="207"/>
        <end position="226"/>
    </location>
</feature>
<feature type="transmembrane region" description="Helical" evidence="13">
    <location>
        <begin position="124"/>
        <end position="142"/>
    </location>
</feature>
<dbReference type="GeneTree" id="ENSGT00390000007801"/>